<gene>
    <name evidence="2" type="ORF">FISHEDRAFT_54977</name>
</gene>
<feature type="transmembrane region" description="Helical" evidence="1">
    <location>
        <begin position="6"/>
        <end position="25"/>
    </location>
</feature>
<evidence type="ECO:0000256" key="1">
    <source>
        <dbReference type="SAM" id="Phobius"/>
    </source>
</evidence>
<reference evidence="2 3" key="1">
    <citation type="journal article" date="2015" name="Fungal Genet. Biol.">
        <title>Evolution of novel wood decay mechanisms in Agaricales revealed by the genome sequences of Fistulina hepatica and Cylindrobasidium torrendii.</title>
        <authorList>
            <person name="Floudas D."/>
            <person name="Held B.W."/>
            <person name="Riley R."/>
            <person name="Nagy L.G."/>
            <person name="Koehler G."/>
            <person name="Ransdell A.S."/>
            <person name="Younus H."/>
            <person name="Chow J."/>
            <person name="Chiniquy J."/>
            <person name="Lipzen A."/>
            <person name="Tritt A."/>
            <person name="Sun H."/>
            <person name="Haridas S."/>
            <person name="LaButti K."/>
            <person name="Ohm R.A."/>
            <person name="Kues U."/>
            <person name="Blanchette R.A."/>
            <person name="Grigoriev I.V."/>
            <person name="Minto R.E."/>
            <person name="Hibbett D.S."/>
        </authorList>
    </citation>
    <scope>NUCLEOTIDE SEQUENCE [LARGE SCALE GENOMIC DNA]</scope>
    <source>
        <strain evidence="2 3">ATCC 64428</strain>
    </source>
</reference>
<dbReference type="EMBL" id="KN881590">
    <property type="protein sequence ID" value="KIY53733.1"/>
    <property type="molecule type" value="Genomic_DNA"/>
</dbReference>
<dbReference type="OrthoDB" id="10051892at2759"/>
<organism evidence="2 3">
    <name type="scientific">Fistulina hepatica ATCC 64428</name>
    <dbReference type="NCBI Taxonomy" id="1128425"/>
    <lineage>
        <taxon>Eukaryota</taxon>
        <taxon>Fungi</taxon>
        <taxon>Dikarya</taxon>
        <taxon>Basidiomycota</taxon>
        <taxon>Agaricomycotina</taxon>
        <taxon>Agaricomycetes</taxon>
        <taxon>Agaricomycetidae</taxon>
        <taxon>Agaricales</taxon>
        <taxon>Fistulinaceae</taxon>
        <taxon>Fistulina</taxon>
    </lineage>
</organism>
<dbReference type="InterPro" id="IPR036188">
    <property type="entry name" value="FAD/NAD-bd_sf"/>
</dbReference>
<name>A0A0D7ASF3_9AGAR</name>
<sequence>MSWPVVLLSLPFAFYLLALILWHVFRRILIKQTGLLDLPLLREAIPSNSRIGGTVVICGGSVGGLVAARICHDFFDRIVIVESEAWLSTSAARSEEAWTQREKRARVMQYKSLHGTLGFCFLGLCAMFDNFEAECAKSKIHVGPMDLKFTFAGQTALAPWKSYGGTLPKTCWTSRQGLETLVRRLVLGSGKYPRIELRIGTVTGIVPDPKNRTRLSHVVMRGDAGMEELAADLIVDCTGVSRSGLKWLERAGYGYGGKYSKTRLPLDQLRVSFDHKLYYCTVIFDLTAEELAALPVPGGLPAGGNTFVYQDSLPGEIPKFIFAMKVDGGQLVVCAGECGSMQQLNDMADFKAFAADIKLETPLPQYIFDLFDQLQDKMDKCSVSRVRVCTDLPTNFIAMGDSCMTVNPRFGQGCTKALLSAVTLHTLLRKERARAIERSAVGRLSNDFASRFFKEQYQKSDVYWQGSRLIDYGSPVTTPVEGESLSEGTLLRKYAYNLQAVCLKDEHAARALFDSAMSLGTSIDIFHPSLILKVLLQATTGYYYTAKGK</sequence>
<keyword evidence="1" id="KW-0472">Membrane</keyword>
<protein>
    <recommendedName>
        <fullName evidence="4">FAD/NAD(P)-binding domain-containing protein</fullName>
    </recommendedName>
</protein>
<evidence type="ECO:0000313" key="2">
    <source>
        <dbReference type="EMBL" id="KIY53733.1"/>
    </source>
</evidence>
<evidence type="ECO:0000313" key="3">
    <source>
        <dbReference type="Proteomes" id="UP000054144"/>
    </source>
</evidence>
<dbReference type="Proteomes" id="UP000054144">
    <property type="component" value="Unassembled WGS sequence"/>
</dbReference>
<keyword evidence="1" id="KW-0812">Transmembrane</keyword>
<dbReference type="AlphaFoldDB" id="A0A0D7ASF3"/>
<dbReference type="SUPFAM" id="SSF51905">
    <property type="entry name" value="FAD/NAD(P)-binding domain"/>
    <property type="match status" value="1"/>
</dbReference>
<accession>A0A0D7ASF3</accession>
<evidence type="ECO:0008006" key="4">
    <source>
        <dbReference type="Google" id="ProtNLM"/>
    </source>
</evidence>
<keyword evidence="1" id="KW-1133">Transmembrane helix</keyword>
<proteinExistence type="predicted"/>
<keyword evidence="3" id="KW-1185">Reference proteome</keyword>